<evidence type="ECO:0000313" key="5">
    <source>
        <dbReference type="Proteomes" id="UP000247763"/>
    </source>
</evidence>
<dbReference type="SMART" id="SM00062">
    <property type="entry name" value="PBPb"/>
    <property type="match status" value="1"/>
</dbReference>
<dbReference type="Pfam" id="PF00497">
    <property type="entry name" value="SBP_bac_3"/>
    <property type="match status" value="1"/>
</dbReference>
<proteinExistence type="predicted"/>
<feature type="chain" id="PRO_5016287930" description="Solute-binding protein family 3/N-terminal domain-containing protein" evidence="2">
    <location>
        <begin position="23"/>
        <end position="270"/>
    </location>
</feature>
<name>A0A2Z3HWF8_9CAUL</name>
<dbReference type="AlphaFoldDB" id="A0A2Z3HWF8"/>
<dbReference type="OrthoDB" id="9807134at2"/>
<accession>A0A2Z3HWF8</accession>
<keyword evidence="1 2" id="KW-0732">Signal</keyword>
<dbReference type="PANTHER" id="PTHR35936:SF38">
    <property type="entry name" value="GLUTAMINE-BINDING PERIPLASMIC PROTEIN"/>
    <property type="match status" value="1"/>
</dbReference>
<dbReference type="EMBL" id="CP029479">
    <property type="protein sequence ID" value="AWM77560.1"/>
    <property type="molecule type" value="Genomic_DNA"/>
</dbReference>
<organism evidence="4 5">
    <name type="scientific">Phenylobacterium parvum</name>
    <dbReference type="NCBI Taxonomy" id="2201350"/>
    <lineage>
        <taxon>Bacteria</taxon>
        <taxon>Pseudomonadati</taxon>
        <taxon>Pseudomonadota</taxon>
        <taxon>Alphaproteobacteria</taxon>
        <taxon>Caulobacterales</taxon>
        <taxon>Caulobacteraceae</taxon>
        <taxon>Phenylobacterium</taxon>
    </lineage>
</organism>
<sequence>MKKNLARMALGSALLASFSAPAAVAGGLEDALARGALRVCTVEAAPFVLRTPGDKLIGHEVDVAERLASDLGLSLDLRVVPGIAVLDRLNAGDCDLAVSALAIDPPRLLKVWMTNPYAESDIRIVASAKSPFRTDQLNAEDNVVGVVTGTLAADAARSRLPSATFREFPDLLAAQRALDDGAINALAFKEPVPTLTVAAAKPQRYAVGEGPSLARTADGMAVRKGDMNLLNFLNGWISARRRDGFLESTSAYWFTRIDWMERLKPPAALK</sequence>
<keyword evidence="5" id="KW-1185">Reference proteome</keyword>
<dbReference type="PANTHER" id="PTHR35936">
    <property type="entry name" value="MEMBRANE-BOUND LYTIC MUREIN TRANSGLYCOSYLASE F"/>
    <property type="match status" value="1"/>
</dbReference>
<feature type="domain" description="Solute-binding protein family 3/N-terminal" evidence="3">
    <location>
        <begin position="36"/>
        <end position="257"/>
    </location>
</feature>
<evidence type="ECO:0000259" key="3">
    <source>
        <dbReference type="SMART" id="SM00062"/>
    </source>
</evidence>
<evidence type="ECO:0000313" key="4">
    <source>
        <dbReference type="EMBL" id="AWM77560.1"/>
    </source>
</evidence>
<dbReference type="RefSeq" id="WP_110450127.1">
    <property type="nucleotide sequence ID" value="NZ_CP029479.1"/>
</dbReference>
<protein>
    <recommendedName>
        <fullName evidence="3">Solute-binding protein family 3/N-terminal domain-containing protein</fullName>
    </recommendedName>
</protein>
<dbReference type="InterPro" id="IPR001638">
    <property type="entry name" value="Solute-binding_3/MltF_N"/>
</dbReference>
<dbReference type="SUPFAM" id="SSF53850">
    <property type="entry name" value="Periplasmic binding protein-like II"/>
    <property type="match status" value="1"/>
</dbReference>
<evidence type="ECO:0000256" key="1">
    <source>
        <dbReference type="ARBA" id="ARBA00022729"/>
    </source>
</evidence>
<dbReference type="Proteomes" id="UP000247763">
    <property type="component" value="Chromosome"/>
</dbReference>
<dbReference type="Gene3D" id="3.40.190.10">
    <property type="entry name" value="Periplasmic binding protein-like II"/>
    <property type="match status" value="2"/>
</dbReference>
<reference evidence="5" key="1">
    <citation type="submission" date="2018-05" db="EMBL/GenBank/DDBJ databases">
        <title>Genome sequencing of Phenylobacterium sp. HYN0004.</title>
        <authorList>
            <person name="Yi H."/>
            <person name="Baek C."/>
        </authorList>
    </citation>
    <scope>NUCLEOTIDE SEQUENCE [LARGE SCALE GENOMIC DNA]</scope>
    <source>
        <strain evidence="5">HYN0004</strain>
    </source>
</reference>
<dbReference type="CDD" id="cd13530">
    <property type="entry name" value="PBP2_peptides_like"/>
    <property type="match status" value="1"/>
</dbReference>
<gene>
    <name evidence="4" type="ORF">HYN04_07175</name>
</gene>
<evidence type="ECO:0000256" key="2">
    <source>
        <dbReference type="SAM" id="SignalP"/>
    </source>
</evidence>
<dbReference type="KEGG" id="phb:HYN04_07175"/>
<feature type="signal peptide" evidence="2">
    <location>
        <begin position="1"/>
        <end position="22"/>
    </location>
</feature>